<feature type="transmembrane region" description="Helical" evidence="7">
    <location>
        <begin position="257"/>
        <end position="274"/>
    </location>
</feature>
<evidence type="ECO:0000313" key="10">
    <source>
        <dbReference type="Proteomes" id="UP000761534"/>
    </source>
</evidence>
<keyword evidence="5 7" id="KW-0472">Membrane</keyword>
<feature type="region of interest" description="Disordered" evidence="6">
    <location>
        <begin position="39"/>
        <end position="93"/>
    </location>
</feature>
<dbReference type="GO" id="GO:0032468">
    <property type="term" value="P:Golgi calcium ion homeostasis"/>
    <property type="evidence" value="ECO:0007669"/>
    <property type="project" value="TreeGrafter"/>
</dbReference>
<keyword evidence="10" id="KW-1185">Reference proteome</keyword>
<dbReference type="InterPro" id="IPR049555">
    <property type="entry name" value="GDT1-like_CS"/>
</dbReference>
<feature type="compositionally biased region" description="Polar residues" evidence="6">
    <location>
        <begin position="313"/>
        <end position="332"/>
    </location>
</feature>
<dbReference type="PROSITE" id="PS01214">
    <property type="entry name" value="UPF0016"/>
    <property type="match status" value="1"/>
</dbReference>
<dbReference type="Pfam" id="PF01169">
    <property type="entry name" value="GDT1"/>
    <property type="match status" value="2"/>
</dbReference>
<feature type="compositionally biased region" description="Basic and acidic residues" evidence="6">
    <location>
        <begin position="131"/>
        <end position="141"/>
    </location>
</feature>
<dbReference type="PANTHER" id="PTHR12608:SF1">
    <property type="entry name" value="TRANSMEMBRANE PROTEIN 165"/>
    <property type="match status" value="1"/>
</dbReference>
<feature type="signal peptide" evidence="8">
    <location>
        <begin position="1"/>
        <end position="21"/>
    </location>
</feature>
<feature type="transmembrane region" description="Helical" evidence="7">
    <location>
        <begin position="225"/>
        <end position="245"/>
    </location>
</feature>
<feature type="transmembrane region" description="Helical" evidence="7">
    <location>
        <begin position="411"/>
        <end position="433"/>
    </location>
</feature>
<evidence type="ECO:0000313" key="9">
    <source>
        <dbReference type="EMBL" id="KAA8917381.1"/>
    </source>
</evidence>
<evidence type="ECO:0000256" key="5">
    <source>
        <dbReference type="ARBA" id="ARBA00023136"/>
    </source>
</evidence>
<dbReference type="GO" id="GO:0005794">
    <property type="term" value="C:Golgi apparatus"/>
    <property type="evidence" value="ECO:0007669"/>
    <property type="project" value="TreeGrafter"/>
</dbReference>
<dbReference type="GO" id="GO:0005384">
    <property type="term" value="F:manganese ion transmembrane transporter activity"/>
    <property type="evidence" value="ECO:0007669"/>
    <property type="project" value="TreeGrafter"/>
</dbReference>
<evidence type="ECO:0000256" key="4">
    <source>
        <dbReference type="ARBA" id="ARBA00022989"/>
    </source>
</evidence>
<evidence type="ECO:0000256" key="8">
    <source>
        <dbReference type="SAM" id="SignalP"/>
    </source>
</evidence>
<keyword evidence="8" id="KW-0732">Signal</keyword>
<dbReference type="EMBL" id="SWFS01000040">
    <property type="protein sequence ID" value="KAA8917381.1"/>
    <property type="molecule type" value="Genomic_DNA"/>
</dbReference>
<evidence type="ECO:0000256" key="6">
    <source>
        <dbReference type="SAM" id="MobiDB-lite"/>
    </source>
</evidence>
<feature type="compositionally biased region" description="Polar residues" evidence="6">
    <location>
        <begin position="167"/>
        <end position="176"/>
    </location>
</feature>
<feature type="chain" id="PRO_5024810850" description="GDT1 family protein" evidence="8">
    <location>
        <begin position="22"/>
        <end position="469"/>
    </location>
</feature>
<feature type="region of interest" description="Disordered" evidence="6">
    <location>
        <begin position="307"/>
        <end position="353"/>
    </location>
</feature>
<dbReference type="OrthoDB" id="442680at2759"/>
<dbReference type="GO" id="GO:0015085">
    <property type="term" value="F:calcium ion transmembrane transporter activity"/>
    <property type="evidence" value="ECO:0007669"/>
    <property type="project" value="TreeGrafter"/>
</dbReference>
<sequence>MHVRKLNLALLGALAVGIVQAKVDVSKGEDVIPPDSKEAAAFHHSDKAVKTSPKDKTAAEDLLEGDKFRKSEPKLDHQKIDVPDTESLGHSQEKGEVAVVAAAKSGDEPIVLNDYDPNNLGVTTENNPDLTDAKTNKHSEDSGYTGGTGDKATTGGYEDGDKKKTSNENPNASTSLVDDETNVHSEGGQSHFNSFTMALSMIIFSEIGDKTFLIAALMAMRHARWTVFSAAFTSLVVMTVLSAFLGHALPHFLPKKVTSLLAAVLFVVFGVKLIREGLAMDAHAGVDDELEEVEHEIEAKELISESDELEKGNSGSHANKNNIRRATSSPRLSQDGLENGSGDAPLYTSRSKKSTRANLKDGWNQVCEGVTNLASLVLSPTWVQVFVMTFLGEWGDRSQVATIAMAAGSDYWFVIFGAIAGHGLCTAAAVLGGKLLATKISMRHVTLAGAVAFLVFAIIYFVEGISLPW</sequence>
<feature type="compositionally biased region" description="Basic and acidic residues" evidence="6">
    <location>
        <begin position="39"/>
        <end position="82"/>
    </location>
</feature>
<protein>
    <recommendedName>
        <fullName evidence="11">GDT1 family protein</fullName>
    </recommendedName>
</protein>
<comment type="subcellular location">
    <subcellularLocation>
        <location evidence="1">Membrane</location>
        <topology evidence="1">Multi-pass membrane protein</topology>
    </subcellularLocation>
</comment>
<feature type="transmembrane region" description="Helical" evidence="7">
    <location>
        <begin position="370"/>
        <end position="391"/>
    </location>
</feature>
<evidence type="ECO:0000256" key="1">
    <source>
        <dbReference type="ARBA" id="ARBA00004141"/>
    </source>
</evidence>
<reference evidence="9" key="1">
    <citation type="journal article" date="2019" name="G3 (Bethesda)">
        <title>Genome Assemblies of Two Rare Opportunistic Yeast Pathogens: Diutina rugosa (syn. Candida rugosa) and Trichomonascus ciferrii (syn. Candida ciferrii).</title>
        <authorList>
            <person name="Mixao V."/>
            <person name="Saus E."/>
            <person name="Hansen A.P."/>
            <person name="Lass-Florl C."/>
            <person name="Gabaldon T."/>
        </authorList>
    </citation>
    <scope>NUCLEOTIDE SEQUENCE</scope>
    <source>
        <strain evidence="9">CBS 4856</strain>
    </source>
</reference>
<dbReference type="Proteomes" id="UP000761534">
    <property type="component" value="Unassembled WGS sequence"/>
</dbReference>
<keyword evidence="4 7" id="KW-1133">Transmembrane helix</keyword>
<name>A0A642VDB5_9ASCO</name>
<comment type="caution">
    <text evidence="9">The sequence shown here is derived from an EMBL/GenBank/DDBJ whole genome shotgun (WGS) entry which is preliminary data.</text>
</comment>
<gene>
    <name evidence="9" type="ORF">TRICI_000493</name>
</gene>
<dbReference type="AlphaFoldDB" id="A0A642VDB5"/>
<dbReference type="InterPro" id="IPR001727">
    <property type="entry name" value="GDT1-like"/>
</dbReference>
<organism evidence="9 10">
    <name type="scientific">Trichomonascus ciferrii</name>
    <dbReference type="NCBI Taxonomy" id="44093"/>
    <lineage>
        <taxon>Eukaryota</taxon>
        <taxon>Fungi</taxon>
        <taxon>Dikarya</taxon>
        <taxon>Ascomycota</taxon>
        <taxon>Saccharomycotina</taxon>
        <taxon>Dipodascomycetes</taxon>
        <taxon>Dipodascales</taxon>
        <taxon>Trichomonascaceae</taxon>
        <taxon>Trichomonascus</taxon>
        <taxon>Trichomonascus ciferrii complex</taxon>
    </lineage>
</organism>
<proteinExistence type="inferred from homology"/>
<accession>A0A642VDB5</accession>
<evidence type="ECO:0000256" key="3">
    <source>
        <dbReference type="ARBA" id="ARBA00022692"/>
    </source>
</evidence>
<feature type="region of interest" description="Disordered" evidence="6">
    <location>
        <begin position="109"/>
        <end position="185"/>
    </location>
</feature>
<comment type="similarity">
    <text evidence="2">Belongs to the GDT1 family.</text>
</comment>
<dbReference type="GO" id="GO:0032472">
    <property type="term" value="P:Golgi calcium ion transport"/>
    <property type="evidence" value="ECO:0007669"/>
    <property type="project" value="TreeGrafter"/>
</dbReference>
<keyword evidence="3 7" id="KW-0812">Transmembrane</keyword>
<evidence type="ECO:0000256" key="2">
    <source>
        <dbReference type="ARBA" id="ARBA00009190"/>
    </source>
</evidence>
<dbReference type="VEuPathDB" id="FungiDB:TRICI_000493"/>
<dbReference type="PANTHER" id="PTHR12608">
    <property type="entry name" value="TRANSMEMBRANE PROTEIN HTP-1 RELATED"/>
    <property type="match status" value="1"/>
</dbReference>
<dbReference type="GO" id="GO:0000329">
    <property type="term" value="C:fungal-type vacuole membrane"/>
    <property type="evidence" value="ECO:0007669"/>
    <property type="project" value="TreeGrafter"/>
</dbReference>
<evidence type="ECO:0000256" key="7">
    <source>
        <dbReference type="SAM" id="Phobius"/>
    </source>
</evidence>
<feature type="compositionally biased region" description="Polar residues" evidence="6">
    <location>
        <begin position="120"/>
        <end position="129"/>
    </location>
</feature>
<evidence type="ECO:0008006" key="11">
    <source>
        <dbReference type="Google" id="ProtNLM"/>
    </source>
</evidence>
<feature type="transmembrane region" description="Helical" evidence="7">
    <location>
        <begin position="445"/>
        <end position="462"/>
    </location>
</feature>